<comment type="caution">
    <text evidence="2">The sequence shown here is derived from an EMBL/GenBank/DDBJ whole genome shotgun (WGS) entry which is preliminary data.</text>
</comment>
<sequence length="223" mass="25118">MCLVTISAFFRPFSPELLSSVLVDPSHYLARITVTMFQAYFMHMYILNAQFLIFFHFNFYFNLLGTLSEMKSKGSSVNSLGLKYSKNSLKTYKILRLLLKESSKAVGPAFEGSKVLLILFAIYCTYGAIRLQGLVAVTMGVIGINCTLLLAVGLQTLGDIHHKSSSILDLYERTYGGQQIRATLKELPALKFNIGSFYNIDRSMVLTFFKIVFDSTANFLLMF</sequence>
<feature type="transmembrane region" description="Helical" evidence="1">
    <location>
        <begin position="43"/>
        <end position="63"/>
    </location>
</feature>
<keyword evidence="3" id="KW-1185">Reference proteome</keyword>
<feature type="transmembrane region" description="Helical" evidence="1">
    <location>
        <begin position="135"/>
        <end position="154"/>
    </location>
</feature>
<evidence type="ECO:0000313" key="2">
    <source>
        <dbReference type="EMBL" id="CAG7690352.1"/>
    </source>
</evidence>
<feature type="transmembrane region" description="Helical" evidence="1">
    <location>
        <begin position="105"/>
        <end position="129"/>
    </location>
</feature>
<accession>A0A8J2JSK5</accession>
<dbReference type="Proteomes" id="UP000708208">
    <property type="component" value="Unassembled WGS sequence"/>
</dbReference>
<proteinExistence type="predicted"/>
<keyword evidence="1" id="KW-0812">Transmembrane</keyword>
<evidence type="ECO:0000256" key="1">
    <source>
        <dbReference type="SAM" id="Phobius"/>
    </source>
</evidence>
<keyword evidence="1" id="KW-1133">Transmembrane helix</keyword>
<organism evidence="2 3">
    <name type="scientific">Allacma fusca</name>
    <dbReference type="NCBI Taxonomy" id="39272"/>
    <lineage>
        <taxon>Eukaryota</taxon>
        <taxon>Metazoa</taxon>
        <taxon>Ecdysozoa</taxon>
        <taxon>Arthropoda</taxon>
        <taxon>Hexapoda</taxon>
        <taxon>Collembola</taxon>
        <taxon>Symphypleona</taxon>
        <taxon>Sminthuridae</taxon>
        <taxon>Allacma</taxon>
    </lineage>
</organism>
<reference evidence="2" key="1">
    <citation type="submission" date="2021-06" db="EMBL/GenBank/DDBJ databases">
        <authorList>
            <person name="Hodson N. C."/>
            <person name="Mongue J. A."/>
            <person name="Jaron S. K."/>
        </authorList>
    </citation>
    <scope>NUCLEOTIDE SEQUENCE</scope>
</reference>
<name>A0A8J2JSK5_9HEXA</name>
<evidence type="ECO:0000313" key="3">
    <source>
        <dbReference type="Proteomes" id="UP000708208"/>
    </source>
</evidence>
<keyword evidence="1" id="KW-0472">Membrane</keyword>
<dbReference type="EMBL" id="CAJVCH010021231">
    <property type="protein sequence ID" value="CAG7690352.1"/>
    <property type="molecule type" value="Genomic_DNA"/>
</dbReference>
<protein>
    <submittedName>
        <fullName evidence="2">Uncharacterized protein</fullName>
    </submittedName>
</protein>
<gene>
    <name evidence="2" type="ORF">AFUS01_LOCUS3515</name>
</gene>
<dbReference type="AlphaFoldDB" id="A0A8J2JSK5"/>